<dbReference type="AlphaFoldDB" id="A0AB38P4E6"/>
<evidence type="ECO:0000256" key="1">
    <source>
        <dbReference type="ARBA" id="ARBA00004167"/>
    </source>
</evidence>
<dbReference type="InterPro" id="IPR012902">
    <property type="entry name" value="N_methyl_site"/>
</dbReference>
<keyword evidence="2" id="KW-0812">Transmembrane</keyword>
<reference evidence="4 5" key="1">
    <citation type="journal article" date="2019" name="Sci. Rep.">
        <title>Differences in resource use lead to coexistence of seed-transmitted microbial populations.</title>
        <authorList>
            <person name="Torres-Cortes G."/>
            <person name="Garcia B.J."/>
            <person name="Compant S."/>
            <person name="Rezki S."/>
            <person name="Jones P."/>
            <person name="Preveaux A."/>
            <person name="Briand M."/>
            <person name="Roulet A."/>
            <person name="Bouchez O."/>
            <person name="Jacobson D."/>
            <person name="Barret M."/>
        </authorList>
    </citation>
    <scope>NUCLEOTIDE SEQUENCE [LARGE SCALE GENOMIC DNA]</scope>
    <source>
        <strain evidence="4 5">CFBP13530</strain>
    </source>
</reference>
<dbReference type="NCBIfam" id="TIGR02532">
    <property type="entry name" value="IV_pilin_GFxxxE"/>
    <property type="match status" value="1"/>
</dbReference>
<comment type="subcellular location">
    <subcellularLocation>
        <location evidence="1">Membrane</location>
        <topology evidence="1">Single-pass membrane protein</topology>
    </subcellularLocation>
</comment>
<feature type="transmembrane region" description="Helical" evidence="2">
    <location>
        <begin position="12"/>
        <end position="31"/>
    </location>
</feature>
<evidence type="ECO:0000256" key="2">
    <source>
        <dbReference type="SAM" id="Phobius"/>
    </source>
</evidence>
<sequence>MRSRKDSGFSLLEIIIVLAIMGGILASYTQYVRKKAEKTAQHNIANALVAEMKGVINFVNETDVAILNKDPIVNPLYDTSADAGYAKRITNELNTVDTGNTDNYFLWGNGNSKSKQQRYYFLSDNCKVTLKSQYKFEKEYLPCFMSGQTTNSLATIDRVGLAGGTTADRENDVNRVDVIVKFKKAEKNSDFYFADYYPSFSDALTAAGISASHAIVLHRNSDTSNWNVVVNKKDNKTPVEFSAVAKNMDALEQYTRGDFAVRYTFDFNDNQNGSGGGGGGASVCWTSKDTNVKLCYDKMDGQGEHGEDAIVALNMTDKTNLNGNETTGTLKANVVLENTSRRVYMFQRQGYSASLIFDANNNPQRYTYTDDEGNSFEGDFMMGDENGFYGPSDLDANYSTYVPATYDAFELVTPVINEYHSFRGPGHDVTGTNDYVPDYDDSASSSDKDWGPIRIPVQSCPQVKQSIALRDGDGNFLMDGDGNPQKTVVVRKLYPRLSASISSVQAYNSSLDGGHLDDISKNRSEINSSRIISHLAGVTTQIEFAENNETFRNGSKGVNSGGNILFKDTKYLWIVSTSMGLYDGNTGEGATLVNSPNISFTISKWCSTVPQQGTPADVLDTFEYK</sequence>
<organism evidence="4 5">
    <name type="scientific">Enterobacter cancerogenus</name>
    <dbReference type="NCBI Taxonomy" id="69218"/>
    <lineage>
        <taxon>Bacteria</taxon>
        <taxon>Pseudomonadati</taxon>
        <taxon>Pseudomonadota</taxon>
        <taxon>Gammaproteobacteria</taxon>
        <taxon>Enterobacterales</taxon>
        <taxon>Enterobacteriaceae</taxon>
        <taxon>Enterobacter</taxon>
        <taxon>Enterobacter cloacae complex</taxon>
    </lineage>
</organism>
<accession>A0AB38P4E6</accession>
<feature type="domain" description="CofB-like pilin" evidence="3">
    <location>
        <begin position="42"/>
        <end position="266"/>
    </location>
</feature>
<evidence type="ECO:0000313" key="4">
    <source>
        <dbReference type="EMBL" id="TKK18829.1"/>
    </source>
</evidence>
<dbReference type="GO" id="GO:0016020">
    <property type="term" value="C:membrane"/>
    <property type="evidence" value="ECO:0007669"/>
    <property type="project" value="UniProtKB-SubCell"/>
</dbReference>
<dbReference type="EMBL" id="QGAL01000003">
    <property type="protein sequence ID" value="TKK18829.1"/>
    <property type="molecule type" value="Genomic_DNA"/>
</dbReference>
<protein>
    <recommendedName>
        <fullName evidence="3">CofB-like pilin domain-containing protein</fullName>
    </recommendedName>
</protein>
<gene>
    <name evidence="4" type="ORF">EcCFBP13530_10795</name>
</gene>
<evidence type="ECO:0000259" key="3">
    <source>
        <dbReference type="Pfam" id="PF21444"/>
    </source>
</evidence>
<name>A0AB38P4E6_9ENTR</name>
<dbReference type="Proteomes" id="UP000306327">
    <property type="component" value="Unassembled WGS sequence"/>
</dbReference>
<dbReference type="InterPro" id="IPR048688">
    <property type="entry name" value="CofB-like_pilin_dom"/>
</dbReference>
<keyword evidence="2" id="KW-1133">Transmembrane helix</keyword>
<dbReference type="Pfam" id="PF21444">
    <property type="entry name" value="CofB_pilin_dom"/>
    <property type="match status" value="1"/>
</dbReference>
<proteinExistence type="predicted"/>
<dbReference type="RefSeq" id="WP_137272601.1">
    <property type="nucleotide sequence ID" value="NZ_QGAL01000003.1"/>
</dbReference>
<keyword evidence="2" id="KW-0472">Membrane</keyword>
<comment type="caution">
    <text evidence="4">The sequence shown here is derived from an EMBL/GenBank/DDBJ whole genome shotgun (WGS) entry which is preliminary data.</text>
</comment>
<evidence type="ECO:0000313" key="5">
    <source>
        <dbReference type="Proteomes" id="UP000306327"/>
    </source>
</evidence>